<comment type="caution">
    <text evidence="3">The sequence shown here is derived from an EMBL/GenBank/DDBJ whole genome shotgun (WGS) entry which is preliminary data.</text>
</comment>
<organism evidence="3 4">
    <name type="scientific">Puccinia coronata f. sp. avenae</name>
    <dbReference type="NCBI Taxonomy" id="200324"/>
    <lineage>
        <taxon>Eukaryota</taxon>
        <taxon>Fungi</taxon>
        <taxon>Dikarya</taxon>
        <taxon>Basidiomycota</taxon>
        <taxon>Pucciniomycotina</taxon>
        <taxon>Pucciniomycetes</taxon>
        <taxon>Pucciniales</taxon>
        <taxon>Pucciniaceae</taxon>
        <taxon>Puccinia</taxon>
    </lineage>
</organism>
<gene>
    <name evidence="3" type="ORF">PCASD_21211</name>
</gene>
<dbReference type="EMBL" id="PGCI01000970">
    <property type="protein sequence ID" value="PLW10264.1"/>
    <property type="molecule type" value="Genomic_DNA"/>
</dbReference>
<accession>A0A2N5SAM2</accession>
<proteinExistence type="predicted"/>
<evidence type="ECO:0000256" key="2">
    <source>
        <dbReference type="SAM" id="Phobius"/>
    </source>
</evidence>
<feature type="compositionally biased region" description="Low complexity" evidence="1">
    <location>
        <begin position="72"/>
        <end position="89"/>
    </location>
</feature>
<dbReference type="Proteomes" id="UP000235392">
    <property type="component" value="Unassembled WGS sequence"/>
</dbReference>
<protein>
    <submittedName>
        <fullName evidence="3">Uncharacterized protein</fullName>
    </submittedName>
</protein>
<sequence>MHNHARLAVDHCQILLCLYSIRTSALPIHNSNLVNQSHTHVPAPATPTVLSSVEYTTSSSSASGSIAPRAFPTSPTTTLLSPGPSDPSGQYVTSQAPPASPALVQVKCQLHLGDQRYVYRTQNRVPVRQVEPRCFAAALCLRLIQEFWLLLMFVVIILVLWRRRRRRRGGGSPEFRIQFRLLTRISSSIVVTVAQIMSFRRPILTPDGSSSSSMNCLRPFLVNKSPS</sequence>
<evidence type="ECO:0000313" key="3">
    <source>
        <dbReference type="EMBL" id="PLW10264.1"/>
    </source>
</evidence>
<keyword evidence="2" id="KW-0812">Transmembrane</keyword>
<reference evidence="3 4" key="1">
    <citation type="submission" date="2017-11" db="EMBL/GenBank/DDBJ databases">
        <title>De novo assembly and phasing of dikaryotic genomes from two isolates of Puccinia coronata f. sp. avenae, the causal agent of oat crown rust.</title>
        <authorList>
            <person name="Miller M.E."/>
            <person name="Zhang Y."/>
            <person name="Omidvar V."/>
            <person name="Sperschneider J."/>
            <person name="Schwessinger B."/>
            <person name="Raley C."/>
            <person name="Palmer J.M."/>
            <person name="Garnica D."/>
            <person name="Upadhyaya N."/>
            <person name="Rathjen J."/>
            <person name="Taylor J.M."/>
            <person name="Park R.F."/>
            <person name="Dodds P.N."/>
            <person name="Hirsch C.D."/>
            <person name="Kianian S.F."/>
            <person name="Figueroa M."/>
        </authorList>
    </citation>
    <scope>NUCLEOTIDE SEQUENCE [LARGE SCALE GENOMIC DNA]</scope>
    <source>
        <strain evidence="3">12SD80</strain>
    </source>
</reference>
<keyword evidence="2" id="KW-1133">Transmembrane helix</keyword>
<feature type="transmembrane region" description="Helical" evidence="2">
    <location>
        <begin position="143"/>
        <end position="161"/>
    </location>
</feature>
<dbReference type="AlphaFoldDB" id="A0A2N5SAM2"/>
<feature type="region of interest" description="Disordered" evidence="1">
    <location>
        <begin position="58"/>
        <end position="96"/>
    </location>
</feature>
<evidence type="ECO:0000313" key="4">
    <source>
        <dbReference type="Proteomes" id="UP000235392"/>
    </source>
</evidence>
<evidence type="ECO:0000256" key="1">
    <source>
        <dbReference type="SAM" id="MobiDB-lite"/>
    </source>
</evidence>
<name>A0A2N5SAM2_9BASI</name>
<keyword evidence="2" id="KW-0472">Membrane</keyword>